<keyword evidence="7" id="KW-1185">Reference proteome</keyword>
<keyword evidence="2 5" id="KW-0812">Transmembrane</keyword>
<evidence type="ECO:0000256" key="2">
    <source>
        <dbReference type="ARBA" id="ARBA00022692"/>
    </source>
</evidence>
<sequence>MYQQPSGYQAAGQYDSKYAYDPEMGYGKTEEEGGYATFMEKQVRQGFIRKVFSILAVQLLVTFSCAIGFASSAPLKAYVSQNMWPVYVAFPATFGSMIGLICCGDLHRRFPHNYCLLGVFTLAESYLVGVCTLAYDTQTVLLAVAMTGVITVGLVAYAFQTKYDFTTMGGVLISALFGLIAFSFVLMFLPYNKIVNVAFSAVGAFLFSCYLVVDVQMLMEGKRIQLSPDDYVLAAMNLYLDILNLFLYILQILGESQR</sequence>
<gene>
    <name evidence="6" type="ORF">HKI87_02g17640</name>
</gene>
<evidence type="ECO:0000256" key="5">
    <source>
        <dbReference type="RuleBase" id="RU004379"/>
    </source>
</evidence>
<dbReference type="GO" id="GO:0016020">
    <property type="term" value="C:membrane"/>
    <property type="evidence" value="ECO:0007669"/>
    <property type="project" value="UniProtKB-SubCell"/>
</dbReference>
<feature type="transmembrane region" description="Helical" evidence="5">
    <location>
        <begin position="51"/>
        <end position="72"/>
    </location>
</feature>
<feature type="transmembrane region" description="Helical" evidence="5">
    <location>
        <begin position="171"/>
        <end position="191"/>
    </location>
</feature>
<keyword evidence="3 5" id="KW-1133">Transmembrane helix</keyword>
<feature type="transmembrane region" description="Helical" evidence="5">
    <location>
        <begin position="197"/>
        <end position="219"/>
    </location>
</feature>
<evidence type="ECO:0000313" key="7">
    <source>
        <dbReference type="Proteomes" id="UP001472866"/>
    </source>
</evidence>
<protein>
    <submittedName>
        <fullName evidence="6">Inhibitor of apoptosis-promoting Bax1</fullName>
    </submittedName>
</protein>
<dbReference type="PANTHER" id="PTHR23291:SF47">
    <property type="entry name" value="TRANSMEMBRANE BAX INHIBITOR MOTIF CONTAINING 7"/>
    <property type="match status" value="1"/>
</dbReference>
<feature type="transmembrane region" description="Helical" evidence="5">
    <location>
        <begin position="141"/>
        <end position="159"/>
    </location>
</feature>
<feature type="transmembrane region" description="Helical" evidence="5">
    <location>
        <begin position="231"/>
        <end position="253"/>
    </location>
</feature>
<name>A0AAX4P1G3_9CHLO</name>
<accession>A0AAX4P1G3</accession>
<evidence type="ECO:0000256" key="1">
    <source>
        <dbReference type="ARBA" id="ARBA00004141"/>
    </source>
</evidence>
<feature type="transmembrane region" description="Helical" evidence="5">
    <location>
        <begin position="84"/>
        <end position="102"/>
    </location>
</feature>
<evidence type="ECO:0000256" key="4">
    <source>
        <dbReference type="ARBA" id="ARBA00023136"/>
    </source>
</evidence>
<organism evidence="6 7">
    <name type="scientific">Chloropicon roscoffensis</name>
    <dbReference type="NCBI Taxonomy" id="1461544"/>
    <lineage>
        <taxon>Eukaryota</taxon>
        <taxon>Viridiplantae</taxon>
        <taxon>Chlorophyta</taxon>
        <taxon>Chloropicophyceae</taxon>
        <taxon>Chloropicales</taxon>
        <taxon>Chloropicaceae</taxon>
        <taxon>Chloropicon</taxon>
    </lineage>
</organism>
<evidence type="ECO:0000313" key="6">
    <source>
        <dbReference type="EMBL" id="WZN60235.1"/>
    </source>
</evidence>
<dbReference type="AlphaFoldDB" id="A0AAX4P1G3"/>
<proteinExistence type="inferred from homology"/>
<dbReference type="InterPro" id="IPR006214">
    <property type="entry name" value="Bax_inhibitor_1-related"/>
</dbReference>
<evidence type="ECO:0000256" key="3">
    <source>
        <dbReference type="ARBA" id="ARBA00022989"/>
    </source>
</evidence>
<comment type="similarity">
    <text evidence="5">Belongs to the BI1 family.</text>
</comment>
<dbReference type="Proteomes" id="UP001472866">
    <property type="component" value="Chromosome 02"/>
</dbReference>
<reference evidence="6 7" key="1">
    <citation type="submission" date="2024-03" db="EMBL/GenBank/DDBJ databases">
        <title>Complete genome sequence of the green alga Chloropicon roscoffensis RCC1871.</title>
        <authorList>
            <person name="Lemieux C."/>
            <person name="Pombert J.-F."/>
            <person name="Otis C."/>
            <person name="Turmel M."/>
        </authorList>
    </citation>
    <scope>NUCLEOTIDE SEQUENCE [LARGE SCALE GENOMIC DNA]</scope>
    <source>
        <strain evidence="6 7">RCC1871</strain>
    </source>
</reference>
<dbReference type="CDD" id="cd10428">
    <property type="entry name" value="LFG_like"/>
    <property type="match status" value="1"/>
</dbReference>
<keyword evidence="4 5" id="KW-0472">Membrane</keyword>
<dbReference type="PANTHER" id="PTHR23291">
    <property type="entry name" value="BAX INHIBITOR-RELATED"/>
    <property type="match status" value="1"/>
</dbReference>
<comment type="subcellular location">
    <subcellularLocation>
        <location evidence="1">Membrane</location>
        <topology evidence="1">Multi-pass membrane protein</topology>
    </subcellularLocation>
</comment>
<dbReference type="Pfam" id="PF01027">
    <property type="entry name" value="Bax1-I"/>
    <property type="match status" value="1"/>
</dbReference>
<dbReference type="EMBL" id="CP151502">
    <property type="protein sequence ID" value="WZN60235.1"/>
    <property type="molecule type" value="Genomic_DNA"/>
</dbReference>